<reference evidence="7 8" key="1">
    <citation type="submission" date="2019-07" db="EMBL/GenBank/DDBJ databases">
        <title>Rufibacter sp. nov., isolated from lake sediment.</title>
        <authorList>
            <person name="Qu J.-H."/>
        </authorList>
    </citation>
    <scope>NUCLEOTIDE SEQUENCE [LARGE SCALE GENOMIC DNA]</scope>
    <source>
        <strain evidence="7 8">NBS58-1</strain>
    </source>
</reference>
<dbReference type="AlphaFoldDB" id="A0A5B6TVY8"/>
<feature type="region of interest" description="Disordered" evidence="3">
    <location>
        <begin position="235"/>
        <end position="278"/>
    </location>
</feature>
<comment type="similarity">
    <text evidence="1">Belongs to the ice-binding protein family.</text>
</comment>
<dbReference type="PANTHER" id="PTHR34819:SF3">
    <property type="entry name" value="CELL SURFACE PROTEIN"/>
    <property type="match status" value="1"/>
</dbReference>
<feature type="domain" description="DUF11" evidence="5">
    <location>
        <begin position="282"/>
        <end position="386"/>
    </location>
</feature>
<evidence type="ECO:0000259" key="5">
    <source>
        <dbReference type="Pfam" id="PF01345"/>
    </source>
</evidence>
<dbReference type="InterPro" id="IPR045829">
    <property type="entry name" value="PKD_6"/>
</dbReference>
<evidence type="ECO:0000256" key="1">
    <source>
        <dbReference type="ARBA" id="ARBA00005445"/>
    </source>
</evidence>
<evidence type="ECO:0000256" key="4">
    <source>
        <dbReference type="SAM" id="SignalP"/>
    </source>
</evidence>
<keyword evidence="2 4" id="KW-0732">Signal</keyword>
<dbReference type="NCBIfam" id="TIGR01451">
    <property type="entry name" value="B_ant_repeat"/>
    <property type="match status" value="1"/>
</dbReference>
<feature type="compositionally biased region" description="Polar residues" evidence="3">
    <location>
        <begin position="235"/>
        <end position="248"/>
    </location>
</feature>
<evidence type="ECO:0000313" key="8">
    <source>
        <dbReference type="Proteomes" id="UP000324133"/>
    </source>
</evidence>
<feature type="chain" id="PRO_5022843709" evidence="4">
    <location>
        <begin position="21"/>
        <end position="746"/>
    </location>
</feature>
<sequence length="746" mass="75758">MKKLLLLLTAWLAVFSSSNAQTLTTPSLGAAREYAVLGSSTVTSTGSSILYGDLGVSPGAAVVGFPPGKVLGDTQRGNAAAATAKTDVVRVYNELGQFTPTRNLTGQTLGEGFTKGEAAVRGTLLTRGVYRFDGNARISGRLKFDGQGNPNSVFIIQVNGDLVIDPGSAINVFNATPNNIFFRVTGNITIGTGGMLTTPSTLSGNFVVQNNAFLSLSSTLVGRVLSTNGAITLNNNNISLPEPLTTNNGGDDGDDGDGDGGDGGPGDGGTGGGGTTPGSANLSITKAVNATTVTLGDNVIYTIRVTNSGAADATNVTVEDRLPEGLALVPPAVADKGTYNGTTGIWDIGTLPANSIATLTITAKTLRLGEITNVAVIENNGGTDEATTCVRPARPNVVGPQEVCVGGTSTFTVSNVSAGVTSLAIVAPANSGITIEAQSLTSFTVRASATTAPGTYPISVVAVTTGNCQNSLAFPIELVVRTAPTTPTITGPGTALCAGATYQYSISQPVAGVTYTWSVSGTGWERVGAATGTSIQVKAGTGSGKVTVVASNACGTATASTPDVTPSTPPATPIILDNSGPCTGLTYGISNPVAGVTYTWTAPAGFTFADNSTTATGTSVTLKAASANAVGTLKVSASTAGSTCASNEASVEVRAADAGTEIVVPTVFSPNGDGINDTFVIRNLLNFPDNDLTVYNRWGNEIYKTKGYKNDWQAAGLEEATYFYVLRVRGCDGKDQVFRGPVQVVR</sequence>
<evidence type="ECO:0000313" key="7">
    <source>
        <dbReference type="EMBL" id="KAA3440678.1"/>
    </source>
</evidence>
<dbReference type="InterPro" id="IPR051172">
    <property type="entry name" value="Chlamydia_OmcB"/>
</dbReference>
<feature type="compositionally biased region" description="Acidic residues" evidence="3">
    <location>
        <begin position="251"/>
        <end position="260"/>
    </location>
</feature>
<proteinExistence type="inferred from homology"/>
<dbReference type="InterPro" id="IPR001434">
    <property type="entry name" value="OmcB-like_DUF11"/>
</dbReference>
<dbReference type="Proteomes" id="UP000324133">
    <property type="component" value="Unassembled WGS sequence"/>
</dbReference>
<dbReference type="Pfam" id="PF11999">
    <property type="entry name" value="Ice_binding"/>
    <property type="match status" value="1"/>
</dbReference>
<dbReference type="InterPro" id="IPR026341">
    <property type="entry name" value="T9SS_type_B"/>
</dbReference>
<dbReference type="NCBIfam" id="TIGR04131">
    <property type="entry name" value="Bac_Flav_CTERM"/>
    <property type="match status" value="1"/>
</dbReference>
<dbReference type="Gene3D" id="2.60.40.10">
    <property type="entry name" value="Immunoglobulins"/>
    <property type="match status" value="1"/>
</dbReference>
<comment type="caution">
    <text evidence="7">The sequence shown here is derived from an EMBL/GenBank/DDBJ whole genome shotgun (WGS) entry which is preliminary data.</text>
</comment>
<dbReference type="InterPro" id="IPR021884">
    <property type="entry name" value="Ice-bd_prot"/>
</dbReference>
<keyword evidence="8" id="KW-1185">Reference proteome</keyword>
<evidence type="ECO:0000259" key="6">
    <source>
        <dbReference type="Pfam" id="PF19408"/>
    </source>
</evidence>
<feature type="domain" description="PKD-like" evidence="6">
    <location>
        <begin position="572"/>
        <end position="648"/>
    </location>
</feature>
<feature type="signal peptide" evidence="4">
    <location>
        <begin position="1"/>
        <end position="20"/>
    </location>
</feature>
<dbReference type="InterPro" id="IPR013783">
    <property type="entry name" value="Ig-like_fold"/>
</dbReference>
<dbReference type="RefSeq" id="WP_149090308.1">
    <property type="nucleotide sequence ID" value="NZ_VKKY01000001.1"/>
</dbReference>
<dbReference type="Pfam" id="PF01345">
    <property type="entry name" value="DUF11"/>
    <property type="match status" value="1"/>
</dbReference>
<dbReference type="OrthoDB" id="2582440at2"/>
<dbReference type="InterPro" id="IPR047589">
    <property type="entry name" value="DUF11_rpt"/>
</dbReference>
<dbReference type="EMBL" id="VKKY01000001">
    <property type="protein sequence ID" value="KAA3440678.1"/>
    <property type="molecule type" value="Genomic_DNA"/>
</dbReference>
<feature type="domain" description="PKD-like" evidence="6">
    <location>
        <begin position="485"/>
        <end position="561"/>
    </location>
</feature>
<dbReference type="PANTHER" id="PTHR34819">
    <property type="entry name" value="LARGE CYSTEINE-RICH PERIPLASMIC PROTEIN OMCB"/>
    <property type="match status" value="1"/>
</dbReference>
<name>A0A5B6TVY8_9BACT</name>
<evidence type="ECO:0000256" key="2">
    <source>
        <dbReference type="ARBA" id="ARBA00022729"/>
    </source>
</evidence>
<accession>A0A5B6TVY8</accession>
<protein>
    <submittedName>
        <fullName evidence="7">DUF3494 domain-containing protein</fullName>
    </submittedName>
</protein>
<feature type="compositionally biased region" description="Gly residues" evidence="3">
    <location>
        <begin position="261"/>
        <end position="276"/>
    </location>
</feature>
<evidence type="ECO:0000256" key="3">
    <source>
        <dbReference type="SAM" id="MobiDB-lite"/>
    </source>
</evidence>
<organism evidence="7 8">
    <name type="scientific">Rufibacter hautae</name>
    <dbReference type="NCBI Taxonomy" id="2595005"/>
    <lineage>
        <taxon>Bacteria</taxon>
        <taxon>Pseudomonadati</taxon>
        <taxon>Bacteroidota</taxon>
        <taxon>Cytophagia</taxon>
        <taxon>Cytophagales</taxon>
        <taxon>Hymenobacteraceae</taxon>
        <taxon>Rufibacter</taxon>
    </lineage>
</organism>
<dbReference type="Pfam" id="PF19408">
    <property type="entry name" value="PKD_6"/>
    <property type="match status" value="2"/>
</dbReference>
<dbReference type="Pfam" id="PF13585">
    <property type="entry name" value="CHU_C"/>
    <property type="match status" value="1"/>
</dbReference>
<gene>
    <name evidence="7" type="ORF">FOA19_08525</name>
</gene>